<protein>
    <submittedName>
        <fullName evidence="2">Uncharacterized protein</fullName>
    </submittedName>
</protein>
<evidence type="ECO:0000256" key="1">
    <source>
        <dbReference type="SAM" id="MobiDB-lite"/>
    </source>
</evidence>
<organism evidence="2 3">
    <name type="scientific">Kribbella orskensis</name>
    <dbReference type="NCBI Taxonomy" id="2512216"/>
    <lineage>
        <taxon>Bacteria</taxon>
        <taxon>Bacillati</taxon>
        <taxon>Actinomycetota</taxon>
        <taxon>Actinomycetes</taxon>
        <taxon>Propionibacteriales</taxon>
        <taxon>Kribbellaceae</taxon>
        <taxon>Kribbella</taxon>
    </lineage>
</organism>
<gene>
    <name evidence="2" type="ORF">EV644_101716</name>
</gene>
<accession>A0ABY2BZ68</accession>
<evidence type="ECO:0000313" key="3">
    <source>
        <dbReference type="Proteomes" id="UP000295818"/>
    </source>
</evidence>
<dbReference type="EMBL" id="SLWM01000001">
    <property type="protein sequence ID" value="TCO32073.1"/>
    <property type="molecule type" value="Genomic_DNA"/>
</dbReference>
<comment type="caution">
    <text evidence="2">The sequence shown here is derived from an EMBL/GenBank/DDBJ whole genome shotgun (WGS) entry which is preliminary data.</text>
</comment>
<feature type="compositionally biased region" description="Polar residues" evidence="1">
    <location>
        <begin position="74"/>
        <end position="84"/>
    </location>
</feature>
<feature type="region of interest" description="Disordered" evidence="1">
    <location>
        <begin position="55"/>
        <end position="84"/>
    </location>
</feature>
<dbReference type="Proteomes" id="UP000295818">
    <property type="component" value="Unassembled WGS sequence"/>
</dbReference>
<keyword evidence="3" id="KW-1185">Reference proteome</keyword>
<proteinExistence type="predicted"/>
<evidence type="ECO:0000313" key="2">
    <source>
        <dbReference type="EMBL" id="TCO32073.1"/>
    </source>
</evidence>
<sequence length="84" mass="9720">MAERGSARWLESDDFTALGRAEVTRLVDRTSERELRHRLIGGVREVALDEIFRRMPEYPRSRSGPTRPRCSRLSPATRTPCSQY</sequence>
<reference evidence="2 3" key="1">
    <citation type="journal article" date="2015" name="Stand. Genomic Sci.">
        <title>Genomic Encyclopedia of Bacterial and Archaeal Type Strains, Phase III: the genomes of soil and plant-associated and newly described type strains.</title>
        <authorList>
            <person name="Whitman W.B."/>
            <person name="Woyke T."/>
            <person name="Klenk H.P."/>
            <person name="Zhou Y."/>
            <person name="Lilburn T.G."/>
            <person name="Beck B.J."/>
            <person name="De Vos P."/>
            <person name="Vandamme P."/>
            <person name="Eisen J.A."/>
            <person name="Garrity G."/>
            <person name="Hugenholtz P."/>
            <person name="Kyrpides N.C."/>
        </authorList>
    </citation>
    <scope>NUCLEOTIDE SEQUENCE [LARGE SCALE GENOMIC DNA]</scope>
    <source>
        <strain evidence="2 3">VKM Ac-2538</strain>
    </source>
</reference>
<name>A0ABY2BZ68_9ACTN</name>